<dbReference type="EMBL" id="BART01024991">
    <property type="protein sequence ID" value="GAG95402.1"/>
    <property type="molecule type" value="Genomic_DNA"/>
</dbReference>
<gene>
    <name evidence="1" type="ORF">S01H4_44967</name>
</gene>
<proteinExistence type="predicted"/>
<evidence type="ECO:0000313" key="1">
    <source>
        <dbReference type="EMBL" id="GAG95402.1"/>
    </source>
</evidence>
<protein>
    <submittedName>
        <fullName evidence="1">Uncharacterized protein</fullName>
    </submittedName>
</protein>
<reference evidence="1" key="1">
    <citation type="journal article" date="2014" name="Front. Microbiol.">
        <title>High frequency of phylogenetically diverse reductive dehalogenase-homologous genes in deep subseafloor sedimentary metagenomes.</title>
        <authorList>
            <person name="Kawai M."/>
            <person name="Futagami T."/>
            <person name="Toyoda A."/>
            <person name="Takaki Y."/>
            <person name="Nishi S."/>
            <person name="Hori S."/>
            <person name="Arai W."/>
            <person name="Tsubouchi T."/>
            <person name="Morono Y."/>
            <person name="Uchiyama I."/>
            <person name="Ito T."/>
            <person name="Fujiyama A."/>
            <person name="Inagaki F."/>
            <person name="Takami H."/>
        </authorList>
    </citation>
    <scope>NUCLEOTIDE SEQUENCE</scope>
    <source>
        <strain evidence="1">Expedition CK06-06</strain>
    </source>
</reference>
<accession>X1CR14</accession>
<organism evidence="1">
    <name type="scientific">marine sediment metagenome</name>
    <dbReference type="NCBI Taxonomy" id="412755"/>
    <lineage>
        <taxon>unclassified sequences</taxon>
        <taxon>metagenomes</taxon>
        <taxon>ecological metagenomes</taxon>
    </lineage>
</organism>
<comment type="caution">
    <text evidence="1">The sequence shown here is derived from an EMBL/GenBank/DDBJ whole genome shotgun (WGS) entry which is preliminary data.</text>
</comment>
<name>X1CR14_9ZZZZ</name>
<dbReference type="AlphaFoldDB" id="X1CR14"/>
<sequence length="167" mass="19687">MQDTDKINRIVFYQHMIAYDEELDPIGKNNSWIYKRAPDGYKFLLHSVEVSARIGNSTTKAIFAMYDGHEFTNWLIFPGVESREGLTRAELTYQNPKFYAPLNNWECKEFTLAGRSLATSEAPKFQIIVWFYYRKMSVIERLYYAIAHPRFKRFKKAYATTLDPVDE</sequence>